<comment type="caution">
    <text evidence="8">The sequence shown here is derived from an EMBL/GenBank/DDBJ whole genome shotgun (WGS) entry which is preliminary data.</text>
</comment>
<dbReference type="PROSITE" id="PS51794">
    <property type="entry name" value="DAC"/>
    <property type="match status" value="1"/>
</dbReference>
<evidence type="ECO:0000256" key="2">
    <source>
        <dbReference type="ARBA" id="ARBA00022679"/>
    </source>
</evidence>
<protein>
    <recommendedName>
        <fullName evidence="6">Diadenylate cyclase</fullName>
        <shortName evidence="6">DAC</shortName>
        <ecNumber evidence="6">2.7.7.85</ecNumber>
    </recommendedName>
    <alternativeName>
        <fullName evidence="6">Cyclic-di-AMP synthase</fullName>
        <shortName evidence="6">c-di-AMP synthase</shortName>
    </alternativeName>
</protein>
<keyword evidence="3 6" id="KW-0548">Nucleotidyltransferase</keyword>
<keyword evidence="6" id="KW-1003">Cell membrane</keyword>
<evidence type="ECO:0000256" key="6">
    <source>
        <dbReference type="HAMAP-Rule" id="MF_01499"/>
    </source>
</evidence>
<keyword evidence="2 6" id="KW-0808">Transferase</keyword>
<dbReference type="STRING" id="1497955.HMPREF1872_00782"/>
<dbReference type="HAMAP" id="MF_01499">
    <property type="entry name" value="DacA"/>
    <property type="match status" value="1"/>
</dbReference>
<evidence type="ECO:0000313" key="8">
    <source>
        <dbReference type="EMBL" id="KXB40905.1"/>
    </source>
</evidence>
<sequence>MNVVSNLIKKIIVELRQGFLLFGSPLDIFIMLLDVFVTTCLFYFILKLLSETRAWQLLKGVVFLIICGQIFSLLGLQAISFLLNSALSFLAITLLVLFQPELRKALETLGRNTLSFSQTLPFDSKDGNVEIYAAISAIKLACAQMSSEYTGALILIERQTKLGEIIEKGQSVILNASLSATMLEQIFYKGSPLHDGACVIRGNKIYAARCHVPLSGSTRLNRNYGTRHRAAISASEISDAIAIVCSEEQGSISVAVDGNLIKVKDAQVLAHVLQRFLVPNTVKNKEKKTLWQELKSYFNKQFELNADVLDDFVKATPSQDDGKDGEKQTTVLAVAENSANLNGYTSSQTVKANSKLRKKWGQTRTGIQVTAFVLAAFVWLYVQATTNVVSSKRFYDVKFMILNQEEVDKYELDYRLSAWQTDVVIQARERNLRGINSSDIQAQLDFANLKEEDKAKLQRLSETNKTPVKVNLQVKINVTDKPYYSYRITSANPVNVEVTFWPILQKNAAGTNEAAPVPSKSEKSKYN</sequence>
<name>A0A133YCH3_9FIRM</name>
<dbReference type="GO" id="GO:0005524">
    <property type="term" value="F:ATP binding"/>
    <property type="evidence" value="ECO:0007669"/>
    <property type="project" value="UniProtKB-UniRule"/>
</dbReference>
<dbReference type="Proteomes" id="UP000070080">
    <property type="component" value="Unassembled WGS sequence"/>
</dbReference>
<dbReference type="NCBIfam" id="TIGR00159">
    <property type="entry name" value="diadenylate cyclase CdaA"/>
    <property type="match status" value="1"/>
</dbReference>
<evidence type="ECO:0000256" key="5">
    <source>
        <dbReference type="ARBA" id="ARBA00022840"/>
    </source>
</evidence>
<comment type="caution">
    <text evidence="6">Lacks conserved residue(s) required for the propagation of feature annotation.</text>
</comment>
<comment type="function">
    <text evidence="6">Catalyzes the condensation of 2 ATP molecules into cyclic di-AMP (c-di-AMP), a second messenger used to regulate differing processes in different bacteria.</text>
</comment>
<dbReference type="InterPro" id="IPR036888">
    <property type="entry name" value="DNA_integrity_DisA_N_sf"/>
</dbReference>
<keyword evidence="6" id="KW-1133">Transmembrane helix</keyword>
<keyword evidence="6" id="KW-0812">Transmembrane</keyword>
<feature type="domain" description="DAC" evidence="7">
    <location>
        <begin position="99"/>
        <end position="266"/>
    </location>
</feature>
<keyword evidence="4 6" id="KW-0547">Nucleotide-binding</keyword>
<keyword evidence="5 6" id="KW-0067">ATP-binding</keyword>
<dbReference type="InterPro" id="IPR034701">
    <property type="entry name" value="CdaA"/>
</dbReference>
<dbReference type="GO" id="GO:0006171">
    <property type="term" value="P:cAMP biosynthetic process"/>
    <property type="evidence" value="ECO:0007669"/>
    <property type="project" value="InterPro"/>
</dbReference>
<dbReference type="PATRIC" id="fig|1497955.3.peg.757"/>
<keyword evidence="9" id="KW-1185">Reference proteome</keyword>
<dbReference type="EC" id="2.7.7.85" evidence="6"/>
<dbReference type="GO" id="GO:0004016">
    <property type="term" value="F:adenylate cyclase activity"/>
    <property type="evidence" value="ECO:0007669"/>
    <property type="project" value="UniProtKB-UniRule"/>
</dbReference>
<gene>
    <name evidence="6" type="primary">dacA</name>
    <name evidence="8" type="ORF">HMPREF1872_00782</name>
</gene>
<dbReference type="InterPro" id="IPR050338">
    <property type="entry name" value="DisA"/>
</dbReference>
<dbReference type="SUPFAM" id="SSF143597">
    <property type="entry name" value="YojJ-like"/>
    <property type="match status" value="1"/>
</dbReference>
<comment type="similarity">
    <text evidence="6">Belongs to the adenylate cyclase family. DacA/CdaA subfamily.</text>
</comment>
<dbReference type="EMBL" id="LSCV01000023">
    <property type="protein sequence ID" value="KXB40905.1"/>
    <property type="molecule type" value="Genomic_DNA"/>
</dbReference>
<evidence type="ECO:0000259" key="7">
    <source>
        <dbReference type="PROSITE" id="PS51794"/>
    </source>
</evidence>
<dbReference type="Gene3D" id="2.170.120.30">
    <property type="match status" value="1"/>
</dbReference>
<keyword evidence="6" id="KW-0472">Membrane</keyword>
<dbReference type="RefSeq" id="WP_066714089.1">
    <property type="nucleotide sequence ID" value="NZ_JARFNM010000001.1"/>
</dbReference>
<dbReference type="Pfam" id="PF02457">
    <property type="entry name" value="DAC"/>
    <property type="match status" value="1"/>
</dbReference>
<evidence type="ECO:0000256" key="1">
    <source>
        <dbReference type="ARBA" id="ARBA00000877"/>
    </source>
</evidence>
<dbReference type="Gene3D" id="3.40.1700.10">
    <property type="entry name" value="DNA integrity scanning protein, DisA, N-terminal domain"/>
    <property type="match status" value="1"/>
</dbReference>
<dbReference type="OrthoDB" id="9807385at2"/>
<feature type="transmembrane region" description="Helical" evidence="6">
    <location>
        <begin position="57"/>
        <end position="75"/>
    </location>
</feature>
<accession>A0A133YCH3</accession>
<dbReference type="AlphaFoldDB" id="A0A133YCH3"/>
<reference evidence="9" key="1">
    <citation type="submission" date="2016-01" db="EMBL/GenBank/DDBJ databases">
        <authorList>
            <person name="Mitreva M."/>
            <person name="Pepin K.H."/>
            <person name="Mihindukulasuriya K.A."/>
            <person name="Fulton R."/>
            <person name="Fronick C."/>
            <person name="O'Laughlin M."/>
            <person name="Miner T."/>
            <person name="Herter B."/>
            <person name="Rosa B.A."/>
            <person name="Cordes M."/>
            <person name="Tomlinson C."/>
            <person name="Wollam A."/>
            <person name="Palsikar V.B."/>
            <person name="Mardis E.R."/>
            <person name="Wilson R.K."/>
        </authorList>
    </citation>
    <scope>NUCLEOTIDE SEQUENCE [LARGE SCALE GENOMIC DNA]</scope>
    <source>
        <strain evidence="9">KA00274</strain>
    </source>
</reference>
<evidence type="ECO:0000256" key="3">
    <source>
        <dbReference type="ARBA" id="ARBA00022695"/>
    </source>
</evidence>
<dbReference type="PANTHER" id="PTHR34185">
    <property type="entry name" value="DIADENYLATE CYCLASE"/>
    <property type="match status" value="1"/>
</dbReference>
<evidence type="ECO:0000256" key="4">
    <source>
        <dbReference type="ARBA" id="ARBA00022741"/>
    </source>
</evidence>
<comment type="catalytic activity">
    <reaction evidence="1 6">
        <text>2 ATP = 3',3'-c-di-AMP + 2 diphosphate</text>
        <dbReference type="Rhea" id="RHEA:35655"/>
        <dbReference type="ChEBI" id="CHEBI:30616"/>
        <dbReference type="ChEBI" id="CHEBI:33019"/>
        <dbReference type="ChEBI" id="CHEBI:71500"/>
        <dbReference type="EC" id="2.7.7.85"/>
    </reaction>
</comment>
<dbReference type="GO" id="GO:0106408">
    <property type="term" value="F:diadenylate cyclase activity"/>
    <property type="evidence" value="ECO:0007669"/>
    <property type="project" value="UniProtKB-EC"/>
</dbReference>
<organism evidence="8 9">
    <name type="scientific">Amygdalobacter nucleatus</name>
    <dbReference type="NCBI Taxonomy" id="3029274"/>
    <lineage>
        <taxon>Bacteria</taxon>
        <taxon>Bacillati</taxon>
        <taxon>Bacillota</taxon>
        <taxon>Clostridia</taxon>
        <taxon>Eubacteriales</taxon>
        <taxon>Oscillospiraceae</taxon>
        <taxon>Amygdalobacter</taxon>
    </lineage>
</organism>
<proteinExistence type="inferred from homology"/>
<dbReference type="InterPro" id="IPR003390">
    <property type="entry name" value="DNA_integrity_scan_DisA_N"/>
</dbReference>
<evidence type="ECO:0000313" key="9">
    <source>
        <dbReference type="Proteomes" id="UP000070080"/>
    </source>
</evidence>
<comment type="subunit">
    <text evidence="6">Probably a homodimer.</text>
</comment>
<feature type="transmembrane region" description="Helical" evidence="6">
    <location>
        <begin position="28"/>
        <end position="45"/>
    </location>
</feature>
<dbReference type="PANTHER" id="PTHR34185:SF1">
    <property type="entry name" value="DIADENYLATE CYCLASE"/>
    <property type="match status" value="1"/>
</dbReference>